<dbReference type="STRING" id="3750.A0A498HHS3"/>
<dbReference type="InterPro" id="IPR039391">
    <property type="entry name" value="Phytocyanin-like"/>
</dbReference>
<comment type="caution">
    <text evidence="9">The sequence shown here is derived from an EMBL/GenBank/DDBJ whole genome shotgun (WGS) entry which is preliminary data.</text>
</comment>
<keyword evidence="6" id="KW-0472">Membrane</keyword>
<evidence type="ECO:0000256" key="2">
    <source>
        <dbReference type="ARBA" id="ARBA00022723"/>
    </source>
</evidence>
<feature type="transmembrane region" description="Helical" evidence="6">
    <location>
        <begin position="161"/>
        <end position="182"/>
    </location>
</feature>
<dbReference type="PANTHER" id="PTHR33021">
    <property type="entry name" value="BLUE COPPER PROTEIN"/>
    <property type="match status" value="1"/>
</dbReference>
<name>A0A498HHS3_MALDO</name>
<dbReference type="PROSITE" id="PS51485">
    <property type="entry name" value="PHYTOCYANIN"/>
    <property type="match status" value="1"/>
</dbReference>
<dbReference type="InterPro" id="IPR008972">
    <property type="entry name" value="Cupredoxin"/>
</dbReference>
<evidence type="ECO:0000256" key="4">
    <source>
        <dbReference type="ARBA" id="ARBA00023008"/>
    </source>
</evidence>
<evidence type="ECO:0000256" key="1">
    <source>
        <dbReference type="ARBA" id="ARBA00022448"/>
    </source>
</evidence>
<dbReference type="FunFam" id="2.60.40.420:FF:000003">
    <property type="entry name" value="Blue copper"/>
    <property type="match status" value="1"/>
</dbReference>
<evidence type="ECO:0000256" key="6">
    <source>
        <dbReference type="SAM" id="Phobius"/>
    </source>
</evidence>
<evidence type="ECO:0000256" key="7">
    <source>
        <dbReference type="SAM" id="SignalP"/>
    </source>
</evidence>
<dbReference type="EMBL" id="RDQH01000342">
    <property type="protein sequence ID" value="RXH70539.1"/>
    <property type="molecule type" value="Genomic_DNA"/>
</dbReference>
<feature type="domain" description="Phytocyanin" evidence="8">
    <location>
        <begin position="24"/>
        <end position="125"/>
    </location>
</feature>
<keyword evidence="6" id="KW-0812">Transmembrane</keyword>
<keyword evidence="7" id="KW-0732">Signal</keyword>
<keyword evidence="3" id="KW-0249">Electron transport</keyword>
<dbReference type="GO" id="GO:0005886">
    <property type="term" value="C:plasma membrane"/>
    <property type="evidence" value="ECO:0007669"/>
    <property type="project" value="TreeGrafter"/>
</dbReference>
<dbReference type="GO" id="GO:0046872">
    <property type="term" value="F:metal ion binding"/>
    <property type="evidence" value="ECO:0007669"/>
    <property type="project" value="UniProtKB-KW"/>
</dbReference>
<evidence type="ECO:0000256" key="3">
    <source>
        <dbReference type="ARBA" id="ARBA00022982"/>
    </source>
</evidence>
<dbReference type="Pfam" id="PF02298">
    <property type="entry name" value="Cu_bind_like"/>
    <property type="match status" value="1"/>
</dbReference>
<dbReference type="GO" id="GO:0009055">
    <property type="term" value="F:electron transfer activity"/>
    <property type="evidence" value="ECO:0007669"/>
    <property type="project" value="InterPro"/>
</dbReference>
<feature type="chain" id="PRO_5019797962" description="Phytocyanin domain-containing protein" evidence="7">
    <location>
        <begin position="24"/>
        <end position="183"/>
    </location>
</feature>
<keyword evidence="5" id="KW-0325">Glycoprotein</keyword>
<organism evidence="9 10">
    <name type="scientific">Malus domestica</name>
    <name type="common">Apple</name>
    <name type="synonym">Pyrus malus</name>
    <dbReference type="NCBI Taxonomy" id="3750"/>
    <lineage>
        <taxon>Eukaryota</taxon>
        <taxon>Viridiplantae</taxon>
        <taxon>Streptophyta</taxon>
        <taxon>Embryophyta</taxon>
        <taxon>Tracheophyta</taxon>
        <taxon>Spermatophyta</taxon>
        <taxon>Magnoliopsida</taxon>
        <taxon>eudicotyledons</taxon>
        <taxon>Gunneridae</taxon>
        <taxon>Pentapetalae</taxon>
        <taxon>rosids</taxon>
        <taxon>fabids</taxon>
        <taxon>Rosales</taxon>
        <taxon>Rosaceae</taxon>
        <taxon>Amygdaloideae</taxon>
        <taxon>Maleae</taxon>
        <taxon>Malus</taxon>
    </lineage>
</organism>
<evidence type="ECO:0000259" key="8">
    <source>
        <dbReference type="PROSITE" id="PS51485"/>
    </source>
</evidence>
<keyword evidence="10" id="KW-1185">Reference proteome</keyword>
<sequence>MALVVRVLALVVAVMAVLEMCSAAVYKVGDSAGWTTIGNVDYKQWSATKNFQLGDVIKFEYNSQFHNVIRVTHAMYQSCNASVPLDSYSTGNDSITITTKGHHFYMCGVPGHCKAGQKVDINVIRHPSSAAPTPSALASPIVPAPHAPVPGPSSAASLQSLVGHFALLGLTLAALALLVSGLA</sequence>
<evidence type="ECO:0000313" key="9">
    <source>
        <dbReference type="EMBL" id="RXH70539.1"/>
    </source>
</evidence>
<keyword evidence="1" id="KW-0813">Transport</keyword>
<protein>
    <recommendedName>
        <fullName evidence="8">Phytocyanin domain-containing protein</fullName>
    </recommendedName>
</protein>
<dbReference type="InterPro" id="IPR003245">
    <property type="entry name" value="Phytocyanin_dom"/>
</dbReference>
<keyword evidence="6" id="KW-1133">Transmembrane helix</keyword>
<keyword evidence="2" id="KW-0479">Metal-binding</keyword>
<evidence type="ECO:0000256" key="5">
    <source>
        <dbReference type="ARBA" id="ARBA00023180"/>
    </source>
</evidence>
<dbReference type="Proteomes" id="UP000290289">
    <property type="component" value="Chromosome 16"/>
</dbReference>
<dbReference type="PANTHER" id="PTHR33021:SF339">
    <property type="entry name" value="OS07G0570600 PROTEIN"/>
    <property type="match status" value="1"/>
</dbReference>
<dbReference type="SUPFAM" id="SSF49503">
    <property type="entry name" value="Cupredoxins"/>
    <property type="match status" value="1"/>
</dbReference>
<evidence type="ECO:0000313" key="10">
    <source>
        <dbReference type="Proteomes" id="UP000290289"/>
    </source>
</evidence>
<keyword evidence="4" id="KW-0186">Copper</keyword>
<dbReference type="AlphaFoldDB" id="A0A498HHS3"/>
<accession>A0A498HHS3</accession>
<dbReference type="Gene3D" id="2.60.40.420">
    <property type="entry name" value="Cupredoxins - blue copper proteins"/>
    <property type="match status" value="1"/>
</dbReference>
<feature type="signal peptide" evidence="7">
    <location>
        <begin position="1"/>
        <end position="23"/>
    </location>
</feature>
<reference evidence="9 10" key="1">
    <citation type="submission" date="2018-10" db="EMBL/GenBank/DDBJ databases">
        <title>A high-quality apple genome assembly.</title>
        <authorList>
            <person name="Hu J."/>
        </authorList>
    </citation>
    <scope>NUCLEOTIDE SEQUENCE [LARGE SCALE GENOMIC DNA]</scope>
    <source>
        <strain evidence="10">cv. HFTH1</strain>
        <tissue evidence="9">Young leaf</tissue>
    </source>
</reference>
<proteinExistence type="predicted"/>
<gene>
    <name evidence="9" type="ORF">DVH24_013285</name>
</gene>